<dbReference type="Proteomes" id="UP000590412">
    <property type="component" value="Unassembled WGS sequence"/>
</dbReference>
<reference evidence="13" key="1">
    <citation type="submission" date="2020-03" db="EMBL/GenBank/DDBJ databases">
        <title>FDA dAtabase for Regulatory Grade micrObial Sequences (FDA-ARGOS): Supporting development and validation of Infectious Disease Dx tests.</title>
        <authorList>
            <person name="Campos J."/>
            <person name="Goldberg B."/>
            <person name="Tallon L."/>
            <person name="Sadzewicz L."/>
            <person name="Vavikolanu K."/>
            <person name="Mehta A."/>
            <person name="Aluvathingal J."/>
            <person name="Nadendla S."/>
            <person name="Nandy P."/>
            <person name="Geyer C."/>
            <person name="Yan Y."/>
            <person name="Sichtig H."/>
        </authorList>
    </citation>
    <scope>NUCLEOTIDE SEQUENCE [LARGE SCALE GENOMIC DNA]</scope>
    <source>
        <strain evidence="13">FDAARGOS_652</strain>
    </source>
</reference>
<comment type="cofactor">
    <cofactor evidence="2">
        <name>[4Fe-4S] cluster</name>
        <dbReference type="ChEBI" id="CHEBI:49883"/>
    </cofactor>
</comment>
<evidence type="ECO:0000256" key="5">
    <source>
        <dbReference type="ARBA" id="ARBA00013561"/>
    </source>
</evidence>
<keyword evidence="10" id="KW-0411">Iron-sulfur</keyword>
<dbReference type="GO" id="GO:0005634">
    <property type="term" value="C:nucleus"/>
    <property type="evidence" value="ECO:0007669"/>
    <property type="project" value="TreeGrafter"/>
</dbReference>
<evidence type="ECO:0000256" key="10">
    <source>
        <dbReference type="ARBA" id="ARBA00023014"/>
    </source>
</evidence>
<keyword evidence="7" id="KW-0540">Nuclease</keyword>
<dbReference type="PANTHER" id="PTHR14464">
    <property type="entry name" value="EXONUCLEASE V"/>
    <property type="match status" value="1"/>
</dbReference>
<dbReference type="GO" id="GO:0051539">
    <property type="term" value="F:4 iron, 4 sulfur cluster binding"/>
    <property type="evidence" value="ECO:0007669"/>
    <property type="project" value="UniProtKB-KW"/>
</dbReference>
<evidence type="ECO:0000256" key="9">
    <source>
        <dbReference type="ARBA" id="ARBA00023004"/>
    </source>
</evidence>
<evidence type="ECO:0000313" key="14">
    <source>
        <dbReference type="Proteomes" id="UP000590412"/>
    </source>
</evidence>
<keyword evidence="6" id="KW-0479">Metal-binding</keyword>
<evidence type="ECO:0000256" key="1">
    <source>
        <dbReference type="ARBA" id="ARBA00001946"/>
    </source>
</evidence>
<accession>A0A8X7NLI1</accession>
<evidence type="ECO:0000256" key="6">
    <source>
        <dbReference type="ARBA" id="ARBA00022485"/>
    </source>
</evidence>
<keyword evidence="8 13" id="KW-0269">Exonuclease</keyword>
<comment type="caution">
    <text evidence="13">The sequence shown here is derived from an EMBL/GenBank/DDBJ whole genome shotgun (WGS) entry which is preliminary data.</text>
</comment>
<evidence type="ECO:0000256" key="7">
    <source>
        <dbReference type="ARBA" id="ARBA00022722"/>
    </source>
</evidence>
<evidence type="ECO:0000256" key="8">
    <source>
        <dbReference type="ARBA" id="ARBA00022839"/>
    </source>
</evidence>
<dbReference type="GO" id="GO:0005739">
    <property type="term" value="C:mitochondrion"/>
    <property type="evidence" value="ECO:0007669"/>
    <property type="project" value="TreeGrafter"/>
</dbReference>
<dbReference type="EMBL" id="JABWAB010000004">
    <property type="protein sequence ID" value="KAF6052954.1"/>
    <property type="molecule type" value="Genomic_DNA"/>
</dbReference>
<keyword evidence="8 13" id="KW-0378">Hydrolase</keyword>
<evidence type="ECO:0000313" key="13">
    <source>
        <dbReference type="EMBL" id="KAF6052954.1"/>
    </source>
</evidence>
<dbReference type="GO" id="GO:0045145">
    <property type="term" value="F:single-stranded DNA 5'-3' DNA exonuclease activity"/>
    <property type="evidence" value="ECO:0007669"/>
    <property type="project" value="InterPro"/>
</dbReference>
<evidence type="ECO:0000256" key="2">
    <source>
        <dbReference type="ARBA" id="ARBA00001966"/>
    </source>
</evidence>
<keyword evidence="6" id="KW-0004">4Fe-4S</keyword>
<comment type="subunit">
    <text evidence="4">Monomer.</text>
</comment>
<dbReference type="AlphaFoldDB" id="A0A8X7NLI1"/>
<sequence>MARERLYFQLFYHSFTRLRIAAHSGQLLSYRFISRSNVRVSRQAQQLNFDQDKTMVMPKIQVEVDGVDEALEKLTLGDTIGSVSPQDKSKIGVALSEMQGDTRVLHKHGYDDDLFKIEKHGTNFTHAQIRDFESHLDDKEEEAYAQGIIRQVEQSAATTTKAKAKTTKKRMATKSVKGKKNGTKEAAAPSPSPPEPKEELAFKDNEVLRILYENWNLPHSTTLPIVSPLASHRTPFEFYTKHNPDVSIIKTPRLSVTKLLVNNWCQMRDYYKVHAGSPRLKSTPAMEQGTAHHARLEEETHPSVDITDMLNFVSEKVATLKKQLKSKGKVPNTTQEVSSHAQDIDQSIQVVDELSTSSEEEVLANAWSHKVITRLFALLTNSQAREIPLHGYIDMNKSQIIEPHHGVEALNNSVLVSSIVDLFKFQNHSNPTDLTFITEMKNMMDFEFDKDKAGTKPMIDLTRFIPEAQKILSEYKESDNGLSLVISDVKTRSENTLPHFQSVIKGAKCQTYLYQKFFKVLTMDAEFTYHGLLENATRKKVDIDKPLSPIMVLQMLRLNPNLFYHDFIKLSRGKPIGFKPYDDEITTNKVNKGIAALGIEGFPRDDKAMAPQQHYDEYRFDLLFQNANEFSFTSPSTQSYLDELEKIESKSSNPFPYKHYMEPLLRTWQTPLTLRYLAARSAQLFNLFNNFVAESTTVEYHNALTQQVFEICQYFIQKQDLQSTIDVACDFWLGRVVPQFADSKSKCKSCEFKLKCIVGRGEAGELMNKRKMVGPKLREFVGQPI</sequence>
<name>A0A8X7NLI1_CANPA</name>
<dbReference type="Pfam" id="PF09810">
    <property type="entry name" value="Exo5"/>
    <property type="match status" value="1"/>
</dbReference>
<dbReference type="PANTHER" id="PTHR14464:SF4">
    <property type="entry name" value="EXONUCLEASE V"/>
    <property type="match status" value="1"/>
</dbReference>
<evidence type="ECO:0000256" key="11">
    <source>
        <dbReference type="ARBA" id="ARBA00030412"/>
    </source>
</evidence>
<evidence type="ECO:0000256" key="4">
    <source>
        <dbReference type="ARBA" id="ARBA00011245"/>
    </source>
</evidence>
<protein>
    <recommendedName>
        <fullName evidence="5">Exonuclease V, mitochondrial</fullName>
    </recommendedName>
    <alternativeName>
        <fullName evidence="11">Defects in morphology protein 1</fullName>
    </alternativeName>
</protein>
<comment type="similarity">
    <text evidence="3">Belongs to the EXO5 family.</text>
</comment>
<gene>
    <name evidence="13" type="ORF">FOB60_003210</name>
</gene>
<feature type="compositionally biased region" description="Basic residues" evidence="12">
    <location>
        <begin position="162"/>
        <end position="181"/>
    </location>
</feature>
<evidence type="ECO:0000256" key="12">
    <source>
        <dbReference type="SAM" id="MobiDB-lite"/>
    </source>
</evidence>
<dbReference type="GO" id="GO:0036297">
    <property type="term" value="P:interstrand cross-link repair"/>
    <property type="evidence" value="ECO:0007669"/>
    <property type="project" value="TreeGrafter"/>
</dbReference>
<keyword evidence="9" id="KW-0408">Iron</keyword>
<evidence type="ECO:0000256" key="3">
    <source>
        <dbReference type="ARBA" id="ARBA00009797"/>
    </source>
</evidence>
<dbReference type="InterPro" id="IPR019190">
    <property type="entry name" value="EXOV"/>
</dbReference>
<feature type="region of interest" description="Disordered" evidence="12">
    <location>
        <begin position="154"/>
        <end position="198"/>
    </location>
</feature>
<organism evidence="13 14">
    <name type="scientific">Candida parapsilosis</name>
    <name type="common">Yeast</name>
    <dbReference type="NCBI Taxonomy" id="5480"/>
    <lineage>
        <taxon>Eukaryota</taxon>
        <taxon>Fungi</taxon>
        <taxon>Dikarya</taxon>
        <taxon>Ascomycota</taxon>
        <taxon>Saccharomycotina</taxon>
        <taxon>Pichiomycetes</taxon>
        <taxon>Debaryomycetaceae</taxon>
        <taxon>Candida/Lodderomyces clade</taxon>
        <taxon>Candida</taxon>
    </lineage>
</organism>
<comment type="cofactor">
    <cofactor evidence="1">
        <name>Mg(2+)</name>
        <dbReference type="ChEBI" id="CHEBI:18420"/>
    </cofactor>
</comment>
<proteinExistence type="inferred from homology"/>